<feature type="transmembrane region" description="Helical" evidence="1">
    <location>
        <begin position="136"/>
        <end position="158"/>
    </location>
</feature>
<evidence type="ECO:0000313" key="2">
    <source>
        <dbReference type="EMBL" id="KAL1892416.1"/>
    </source>
</evidence>
<dbReference type="Proteomes" id="UP001583280">
    <property type="component" value="Unassembled WGS sequence"/>
</dbReference>
<evidence type="ECO:0000313" key="3">
    <source>
        <dbReference type="Proteomes" id="UP001583280"/>
    </source>
</evidence>
<dbReference type="PANTHER" id="PTHR38402">
    <property type="entry name" value="MITOCHONDRIAL OUTER MEMBRANE PROTEIN OM14"/>
    <property type="match status" value="1"/>
</dbReference>
<accession>A0ABR3YVM1</accession>
<evidence type="ECO:0000256" key="1">
    <source>
        <dbReference type="SAM" id="Phobius"/>
    </source>
</evidence>
<name>A0ABR3YVM1_9PEZI</name>
<dbReference type="EMBL" id="JAWDJO010000132">
    <property type="protein sequence ID" value="KAL1892416.1"/>
    <property type="molecule type" value="Genomic_DNA"/>
</dbReference>
<reference evidence="2 3" key="1">
    <citation type="journal article" date="2024" name="IMA Fungus">
        <title>IMA Genome - F19 : A genome assembly and annotation guide to empower mycologists, including annotated draft genome sequences of Ceratocystis pirilliformis, Diaporthe australafricana, Fusarium ophioides, Paecilomyces lecythidis, and Sporothrix stenoceras.</title>
        <authorList>
            <person name="Aylward J."/>
            <person name="Wilson A.M."/>
            <person name="Visagie C.M."/>
            <person name="Spraker J."/>
            <person name="Barnes I."/>
            <person name="Buitendag C."/>
            <person name="Ceriani C."/>
            <person name="Del Mar Angel L."/>
            <person name="du Plessis D."/>
            <person name="Fuchs T."/>
            <person name="Gasser K."/>
            <person name="Kramer D."/>
            <person name="Li W."/>
            <person name="Munsamy K."/>
            <person name="Piso A."/>
            <person name="Price J.L."/>
            <person name="Sonnekus B."/>
            <person name="Thomas C."/>
            <person name="van der Nest A."/>
            <person name="van Dijk A."/>
            <person name="van Heerden A."/>
            <person name="van Vuuren N."/>
            <person name="Yilmaz N."/>
            <person name="Duong T.A."/>
            <person name="van der Merwe N.A."/>
            <person name="Wingfield M.J."/>
            <person name="Wingfield B.D."/>
        </authorList>
    </citation>
    <scope>NUCLEOTIDE SEQUENCE [LARGE SCALE GENOMIC DNA]</scope>
    <source>
        <strain evidence="2 3">CMW 12675</strain>
    </source>
</reference>
<keyword evidence="3" id="KW-1185">Reference proteome</keyword>
<evidence type="ECO:0008006" key="4">
    <source>
        <dbReference type="Google" id="ProtNLM"/>
    </source>
</evidence>
<feature type="transmembrane region" description="Helical" evidence="1">
    <location>
        <begin position="170"/>
        <end position="188"/>
    </location>
</feature>
<proteinExistence type="predicted"/>
<gene>
    <name evidence="2" type="ORF">Cpir12675_004569</name>
</gene>
<keyword evidence="1" id="KW-0812">Transmembrane</keyword>
<sequence length="189" mass="19481">MLALRSKESPPHQHIYYNIASIIMSYADAAAKGPKQSSKEAAAAPVPAVVSRTDDTHALIDVDSPTVRTVPNDFLERDVQTSTQAARLEREAAAAEARKVAEKKAAAANERRSAAAASAASQAEGRAVADATLGTGALILANFALLLGVGAAAHYFGADHGRWTPSWRNAGLGVGVAAALGLGESVLVQ</sequence>
<protein>
    <recommendedName>
        <fullName evidence="4">Mitochondrial outer membrane protein OM14 C-terminal domain-containing protein</fullName>
    </recommendedName>
</protein>
<keyword evidence="1" id="KW-0472">Membrane</keyword>
<dbReference type="PANTHER" id="PTHR38402:SF1">
    <property type="entry name" value="MITOCHONDRIAL OUTER MEMBRANE PROTEIN OM14"/>
    <property type="match status" value="1"/>
</dbReference>
<organism evidence="2 3">
    <name type="scientific">Ceratocystis pirilliformis</name>
    <dbReference type="NCBI Taxonomy" id="259994"/>
    <lineage>
        <taxon>Eukaryota</taxon>
        <taxon>Fungi</taxon>
        <taxon>Dikarya</taxon>
        <taxon>Ascomycota</taxon>
        <taxon>Pezizomycotina</taxon>
        <taxon>Sordariomycetes</taxon>
        <taxon>Hypocreomycetidae</taxon>
        <taxon>Microascales</taxon>
        <taxon>Ceratocystidaceae</taxon>
        <taxon>Ceratocystis</taxon>
    </lineage>
</organism>
<dbReference type="InterPro" id="IPR039454">
    <property type="entry name" value="OM14"/>
</dbReference>
<comment type="caution">
    <text evidence="2">The sequence shown here is derived from an EMBL/GenBank/DDBJ whole genome shotgun (WGS) entry which is preliminary data.</text>
</comment>
<keyword evidence="1" id="KW-1133">Transmembrane helix</keyword>